<dbReference type="InterPro" id="IPR001082">
    <property type="entry name" value="Pilin"/>
</dbReference>
<evidence type="ECO:0000313" key="2">
    <source>
        <dbReference type="EMBL" id="MES1928396.1"/>
    </source>
</evidence>
<name>A0ABV2AXM6_9GAMM</name>
<dbReference type="Gene3D" id="3.30.700.10">
    <property type="entry name" value="Glycoprotein, Type 4 Pilin"/>
    <property type="match status" value="1"/>
</dbReference>
<comment type="similarity">
    <text evidence="1">Belongs to the N-Me-Phe pilin family.</text>
</comment>
<dbReference type="Proteomes" id="UP001460888">
    <property type="component" value="Unassembled WGS sequence"/>
</dbReference>
<organism evidence="2 3">
    <name type="scientific">Salinisphaera dokdonensis CL-ES53</name>
    <dbReference type="NCBI Taxonomy" id="1304272"/>
    <lineage>
        <taxon>Bacteria</taxon>
        <taxon>Pseudomonadati</taxon>
        <taxon>Pseudomonadota</taxon>
        <taxon>Gammaproteobacteria</taxon>
        <taxon>Salinisphaerales</taxon>
        <taxon>Salinisphaeraceae</taxon>
        <taxon>Salinisphaera</taxon>
    </lineage>
</organism>
<evidence type="ECO:0000313" key="3">
    <source>
        <dbReference type="Proteomes" id="UP001460888"/>
    </source>
</evidence>
<reference evidence="2 3" key="1">
    <citation type="submission" date="2013-03" db="EMBL/GenBank/DDBJ databases">
        <title>Salinisphaera dokdonensis CL-ES53 Genome Sequencing.</title>
        <authorList>
            <person name="Li C."/>
            <person name="Lai Q."/>
            <person name="Shao Z."/>
        </authorList>
    </citation>
    <scope>NUCLEOTIDE SEQUENCE [LARGE SCALE GENOMIC DNA]</scope>
    <source>
        <strain evidence="2 3">CL-ES53</strain>
    </source>
</reference>
<dbReference type="Pfam" id="PF00114">
    <property type="entry name" value="Pilin"/>
    <property type="match status" value="1"/>
</dbReference>
<evidence type="ECO:0000256" key="1">
    <source>
        <dbReference type="ARBA" id="ARBA00005233"/>
    </source>
</evidence>
<protein>
    <submittedName>
        <fullName evidence="2">Fimbrial protein P9-2 Pilin</fullName>
    </submittedName>
</protein>
<gene>
    <name evidence="2" type="ORF">SADO_04035</name>
</gene>
<dbReference type="EMBL" id="APND01000001">
    <property type="protein sequence ID" value="MES1928396.1"/>
    <property type="molecule type" value="Genomic_DNA"/>
</dbReference>
<keyword evidence="3" id="KW-1185">Reference proteome</keyword>
<comment type="caution">
    <text evidence="2">The sequence shown here is derived from an EMBL/GenBank/DDBJ whole genome shotgun (WGS) entry which is preliminary data.</text>
</comment>
<dbReference type="InterPro" id="IPR045584">
    <property type="entry name" value="Pilin-like"/>
</dbReference>
<proteinExistence type="inferred from homology"/>
<sequence>MIVVAIVGILAAIAVPVYMNYIARAKVSEGLALAGPVKNAVGEYYSVNGSLPNVANNNWLKLLAELNLPNNSDTGAASGRYVKRIWWNNNADTPSIRIRYAGFPIDDAVLYLQADIGQGSISWNCTAPNSGGVPDRYLPANCR</sequence>
<accession>A0ABV2AXM6</accession>
<dbReference type="SUPFAM" id="SSF54523">
    <property type="entry name" value="Pili subunits"/>
    <property type="match status" value="1"/>
</dbReference>